<dbReference type="GO" id="GO:0022857">
    <property type="term" value="F:transmembrane transporter activity"/>
    <property type="evidence" value="ECO:0007669"/>
    <property type="project" value="InterPro"/>
</dbReference>
<evidence type="ECO:0000256" key="4">
    <source>
        <dbReference type="ARBA" id="ARBA00023136"/>
    </source>
</evidence>
<name>A0A6N7EID5_9MICO</name>
<dbReference type="InterPro" id="IPR036259">
    <property type="entry name" value="MFS_trans_sf"/>
</dbReference>
<accession>A0A6N7EID5</accession>
<comment type="subcellular location">
    <subcellularLocation>
        <location evidence="1">Cell membrane</location>
        <topology evidence="1">Multi-pass membrane protein</topology>
    </subcellularLocation>
</comment>
<feature type="transmembrane region" description="Helical" evidence="6">
    <location>
        <begin position="395"/>
        <end position="417"/>
    </location>
</feature>
<feature type="transmembrane region" description="Helical" evidence="6">
    <location>
        <begin position="276"/>
        <end position="296"/>
    </location>
</feature>
<keyword evidence="4 6" id="KW-0472">Membrane</keyword>
<feature type="transmembrane region" description="Helical" evidence="6">
    <location>
        <begin position="153"/>
        <end position="178"/>
    </location>
</feature>
<feature type="transmembrane region" description="Helical" evidence="6">
    <location>
        <begin position="95"/>
        <end position="113"/>
    </location>
</feature>
<dbReference type="Pfam" id="PF07690">
    <property type="entry name" value="MFS_1"/>
    <property type="match status" value="1"/>
</dbReference>
<dbReference type="PROSITE" id="PS50850">
    <property type="entry name" value="MFS"/>
    <property type="match status" value="1"/>
</dbReference>
<feature type="transmembrane region" description="Helical" evidence="6">
    <location>
        <begin position="184"/>
        <end position="203"/>
    </location>
</feature>
<dbReference type="SUPFAM" id="SSF103473">
    <property type="entry name" value="MFS general substrate transporter"/>
    <property type="match status" value="1"/>
</dbReference>
<feature type="transmembrane region" description="Helical" evidence="6">
    <location>
        <begin position="242"/>
        <end position="264"/>
    </location>
</feature>
<dbReference type="PANTHER" id="PTHR23523">
    <property type="match status" value="1"/>
</dbReference>
<keyword evidence="2 6" id="KW-0812">Transmembrane</keyword>
<organism evidence="8 9">
    <name type="scientific">Georgenia subflava</name>
    <dbReference type="NCBI Taxonomy" id="1622177"/>
    <lineage>
        <taxon>Bacteria</taxon>
        <taxon>Bacillati</taxon>
        <taxon>Actinomycetota</taxon>
        <taxon>Actinomycetes</taxon>
        <taxon>Micrococcales</taxon>
        <taxon>Bogoriellaceae</taxon>
        <taxon>Georgenia</taxon>
    </lineage>
</organism>
<feature type="domain" description="Major facilitator superfamily (MFS) profile" evidence="7">
    <location>
        <begin position="26"/>
        <end position="421"/>
    </location>
</feature>
<comment type="caution">
    <text evidence="8">The sequence shown here is derived from an EMBL/GenBank/DDBJ whole genome shotgun (WGS) entry which is preliminary data.</text>
</comment>
<dbReference type="OrthoDB" id="9797740at2"/>
<evidence type="ECO:0000313" key="9">
    <source>
        <dbReference type="Proteomes" id="UP000437709"/>
    </source>
</evidence>
<feature type="transmembrane region" description="Helical" evidence="6">
    <location>
        <begin position="363"/>
        <end position="383"/>
    </location>
</feature>
<evidence type="ECO:0000256" key="3">
    <source>
        <dbReference type="ARBA" id="ARBA00022989"/>
    </source>
</evidence>
<evidence type="ECO:0000256" key="2">
    <source>
        <dbReference type="ARBA" id="ARBA00022692"/>
    </source>
</evidence>
<dbReference type="PANTHER" id="PTHR23523:SF2">
    <property type="entry name" value="2-NITROIMIDAZOLE TRANSPORTER"/>
    <property type="match status" value="1"/>
</dbReference>
<feature type="region of interest" description="Disordered" evidence="5">
    <location>
        <begin position="210"/>
        <end position="234"/>
    </location>
</feature>
<evidence type="ECO:0000259" key="7">
    <source>
        <dbReference type="PROSITE" id="PS50850"/>
    </source>
</evidence>
<reference evidence="8 9" key="1">
    <citation type="submission" date="2019-10" db="EMBL/GenBank/DDBJ databases">
        <title>Georgenia wutianyii sp. nov. and Georgenia yuyongxinii sp. nov. isolated from plateau pika (Ochotona curzoniae) in the Qinghai-Tibet plateau of China.</title>
        <authorList>
            <person name="Tian Z."/>
        </authorList>
    </citation>
    <scope>NUCLEOTIDE SEQUENCE [LARGE SCALE GENOMIC DNA]</scope>
    <source>
        <strain evidence="8 9">JCM 19765</strain>
    </source>
</reference>
<dbReference type="RefSeq" id="WP_152195320.1">
    <property type="nucleotide sequence ID" value="NZ_VUKD01000003.1"/>
</dbReference>
<evidence type="ECO:0000256" key="6">
    <source>
        <dbReference type="SAM" id="Phobius"/>
    </source>
</evidence>
<feature type="transmembrane region" description="Helical" evidence="6">
    <location>
        <begin position="308"/>
        <end position="326"/>
    </location>
</feature>
<dbReference type="Gene3D" id="1.20.1250.20">
    <property type="entry name" value="MFS general substrate transporter like domains"/>
    <property type="match status" value="1"/>
</dbReference>
<feature type="transmembrane region" description="Helical" evidence="6">
    <location>
        <begin position="66"/>
        <end position="88"/>
    </location>
</feature>
<evidence type="ECO:0000256" key="5">
    <source>
        <dbReference type="SAM" id="MobiDB-lite"/>
    </source>
</evidence>
<dbReference type="GO" id="GO:0005886">
    <property type="term" value="C:plasma membrane"/>
    <property type="evidence" value="ECO:0007669"/>
    <property type="project" value="UniProtKB-SubCell"/>
</dbReference>
<evidence type="ECO:0000313" key="8">
    <source>
        <dbReference type="EMBL" id="MPV36758.1"/>
    </source>
</evidence>
<feature type="transmembrane region" description="Helical" evidence="6">
    <location>
        <begin position="119"/>
        <end position="141"/>
    </location>
</feature>
<gene>
    <name evidence="8" type="ORF">GB881_06745</name>
</gene>
<feature type="transmembrane region" description="Helical" evidence="6">
    <location>
        <begin position="332"/>
        <end position="356"/>
    </location>
</feature>
<dbReference type="AlphaFoldDB" id="A0A6N7EID5"/>
<proteinExistence type="predicted"/>
<dbReference type="InterPro" id="IPR011701">
    <property type="entry name" value="MFS"/>
</dbReference>
<sequence length="437" mass="44015">MSEKQPRSAATRVGQRPSPGAAPRSPVLLVGASILLLSLTLRAPTTAVGPVLTAIEATTGRHPTVLALLTSVPLLCFVVMAPTVPFLLRRISLGTLIACALLAAGLGVLVRSLPQPGLLWLGTVLLGLAVAVASVLAPAVVRAARPGSSRAVLALYTAGLSLGPALAAGLTLPLGALLGGGWRTALATWAVLPLLALACWLGVAGSRTTHRGAGPSARPHPDEDTPEPTTAPRPASVWRDPAAWLLTAYLGLTSLLFYTTAAWLPTILEAGGTAATTAGAVTALAGIVAVPLSFLAPLATRRRATTRTLAVLAPTPIAAGLVVVALVPDARILGAVLIGAGQGASVGIAYALVIVSARSTQHAAALSSMSQTLGVTLAALGPLTLAAGQEALGSWAGATTLLASVPVLQAVIGAVLVRSGSDRDSSRRRPERQPLHL</sequence>
<dbReference type="InterPro" id="IPR052524">
    <property type="entry name" value="MFS_Cyanate_Porter"/>
</dbReference>
<evidence type="ECO:0000256" key="1">
    <source>
        <dbReference type="ARBA" id="ARBA00004651"/>
    </source>
</evidence>
<feature type="region of interest" description="Disordered" evidence="5">
    <location>
        <begin position="1"/>
        <end position="24"/>
    </location>
</feature>
<dbReference type="EMBL" id="WHPC01000018">
    <property type="protein sequence ID" value="MPV36758.1"/>
    <property type="molecule type" value="Genomic_DNA"/>
</dbReference>
<protein>
    <submittedName>
        <fullName evidence="8">MFS transporter</fullName>
    </submittedName>
</protein>
<dbReference type="InterPro" id="IPR020846">
    <property type="entry name" value="MFS_dom"/>
</dbReference>
<dbReference type="Proteomes" id="UP000437709">
    <property type="component" value="Unassembled WGS sequence"/>
</dbReference>
<keyword evidence="3 6" id="KW-1133">Transmembrane helix</keyword>
<keyword evidence="9" id="KW-1185">Reference proteome</keyword>